<accession>A0A1X0DM85</accession>
<keyword evidence="3" id="KW-0804">Transcription</keyword>
<dbReference type="PRINTS" id="PR00455">
    <property type="entry name" value="HTHTETR"/>
</dbReference>
<organism evidence="4 5">
    <name type="scientific">Mycobacterium heidelbergense</name>
    <dbReference type="NCBI Taxonomy" id="53376"/>
    <lineage>
        <taxon>Bacteria</taxon>
        <taxon>Bacillati</taxon>
        <taxon>Actinomycetota</taxon>
        <taxon>Actinomycetes</taxon>
        <taxon>Mycobacteriales</taxon>
        <taxon>Mycobacteriaceae</taxon>
        <taxon>Mycobacterium</taxon>
        <taxon>Mycobacterium simiae complex</taxon>
    </lineage>
</organism>
<keyword evidence="2" id="KW-0238">DNA-binding</keyword>
<sequence length="205" mass="22335">MKRVERAAGTEAALKEAARRVFAQKGYLNTKITDITAEAGRAAGSFYNHFGGKEDLLRGLLADLLAESDRDVAAADSRHSGDFTDRAAVRWHVAAYWRFHTRHAVVLTALRQAALVNAEFGAQVQAIMDRDIGHIRDHLDPITAAGRTLPARPDVVLAMFAGLLDGFGSHWRVSGGRFGDGHVDDDEAIDALTDFVYRALNGRPA</sequence>
<evidence type="ECO:0000313" key="4">
    <source>
        <dbReference type="EMBL" id="ORA73498.1"/>
    </source>
</evidence>
<evidence type="ECO:0000256" key="2">
    <source>
        <dbReference type="ARBA" id="ARBA00023125"/>
    </source>
</evidence>
<dbReference type="RefSeq" id="WP_083074366.1">
    <property type="nucleotide sequence ID" value="NZ_AP022615.1"/>
</dbReference>
<dbReference type="Pfam" id="PF00440">
    <property type="entry name" value="TetR_N"/>
    <property type="match status" value="1"/>
</dbReference>
<dbReference type="Proteomes" id="UP000192566">
    <property type="component" value="Unassembled WGS sequence"/>
</dbReference>
<reference evidence="4 5" key="1">
    <citation type="submission" date="2017-02" db="EMBL/GenBank/DDBJ databases">
        <title>The new phylogeny of genus Mycobacterium.</title>
        <authorList>
            <person name="Tortoli E."/>
            <person name="Trovato A."/>
            <person name="Cirillo D.M."/>
        </authorList>
    </citation>
    <scope>NUCLEOTIDE SEQUENCE [LARGE SCALE GENOMIC DNA]</scope>
    <source>
        <strain evidence="4 5">DSM 44471</strain>
    </source>
</reference>
<keyword evidence="5" id="KW-1185">Reference proteome</keyword>
<dbReference type="STRING" id="53376.BST25_12145"/>
<dbReference type="Gene3D" id="1.10.357.10">
    <property type="entry name" value="Tetracycline Repressor, domain 2"/>
    <property type="match status" value="1"/>
</dbReference>
<dbReference type="OrthoDB" id="3237195at2"/>
<comment type="caution">
    <text evidence="4">The sequence shown here is derived from an EMBL/GenBank/DDBJ whole genome shotgun (WGS) entry which is preliminary data.</text>
</comment>
<evidence type="ECO:0000256" key="1">
    <source>
        <dbReference type="ARBA" id="ARBA00023015"/>
    </source>
</evidence>
<dbReference type="InterPro" id="IPR009057">
    <property type="entry name" value="Homeodomain-like_sf"/>
</dbReference>
<dbReference type="InterPro" id="IPR001647">
    <property type="entry name" value="HTH_TetR"/>
</dbReference>
<dbReference type="Gene3D" id="1.10.10.60">
    <property type="entry name" value="Homeodomain-like"/>
    <property type="match status" value="1"/>
</dbReference>
<dbReference type="AlphaFoldDB" id="A0A1X0DM85"/>
<dbReference type="SUPFAM" id="SSF46689">
    <property type="entry name" value="Homeodomain-like"/>
    <property type="match status" value="1"/>
</dbReference>
<evidence type="ECO:0000256" key="3">
    <source>
        <dbReference type="ARBA" id="ARBA00023163"/>
    </source>
</evidence>
<dbReference type="PROSITE" id="PS50977">
    <property type="entry name" value="HTH_TETR_2"/>
    <property type="match status" value="1"/>
</dbReference>
<dbReference type="InterPro" id="IPR050109">
    <property type="entry name" value="HTH-type_TetR-like_transc_reg"/>
</dbReference>
<dbReference type="SUPFAM" id="SSF48498">
    <property type="entry name" value="Tetracyclin repressor-like, C-terminal domain"/>
    <property type="match status" value="1"/>
</dbReference>
<evidence type="ECO:0000313" key="5">
    <source>
        <dbReference type="Proteomes" id="UP000192566"/>
    </source>
</evidence>
<dbReference type="GO" id="GO:0003700">
    <property type="term" value="F:DNA-binding transcription factor activity"/>
    <property type="evidence" value="ECO:0007669"/>
    <property type="project" value="TreeGrafter"/>
</dbReference>
<keyword evidence="1" id="KW-0805">Transcription regulation</keyword>
<proteinExistence type="predicted"/>
<dbReference type="InterPro" id="IPR036271">
    <property type="entry name" value="Tet_transcr_reg_TetR-rel_C_sf"/>
</dbReference>
<dbReference type="GO" id="GO:0000976">
    <property type="term" value="F:transcription cis-regulatory region binding"/>
    <property type="evidence" value="ECO:0007669"/>
    <property type="project" value="TreeGrafter"/>
</dbReference>
<name>A0A1X0DM85_MYCHE</name>
<dbReference type="PANTHER" id="PTHR30055:SF234">
    <property type="entry name" value="HTH-TYPE TRANSCRIPTIONAL REGULATOR BETI"/>
    <property type="match status" value="1"/>
</dbReference>
<gene>
    <name evidence="4" type="ORF">BST25_12145</name>
</gene>
<dbReference type="PANTHER" id="PTHR30055">
    <property type="entry name" value="HTH-TYPE TRANSCRIPTIONAL REGULATOR RUTR"/>
    <property type="match status" value="1"/>
</dbReference>
<protein>
    <submittedName>
        <fullName evidence="4">TetR family transcriptional regulator</fullName>
    </submittedName>
</protein>
<dbReference type="EMBL" id="MVHR01000015">
    <property type="protein sequence ID" value="ORA73498.1"/>
    <property type="molecule type" value="Genomic_DNA"/>
</dbReference>